<dbReference type="GO" id="GO:0005319">
    <property type="term" value="F:lipid transporter activity"/>
    <property type="evidence" value="ECO:0007669"/>
    <property type="project" value="TreeGrafter"/>
</dbReference>
<dbReference type="STRING" id="65357.A0A024G7U6"/>
<dbReference type="InParanoid" id="A0A024G7U6"/>
<accession>A0A024G7U6</accession>
<evidence type="ECO:0000256" key="1">
    <source>
        <dbReference type="ARBA" id="ARBA00022448"/>
    </source>
</evidence>
<dbReference type="AlphaFoldDB" id="A0A024G7U6"/>
<dbReference type="PANTHER" id="PTHR19229">
    <property type="entry name" value="ATP-BINDING CASSETTE TRANSPORTER SUBFAMILY A ABCA"/>
    <property type="match status" value="1"/>
</dbReference>
<dbReference type="GO" id="GO:0016020">
    <property type="term" value="C:membrane"/>
    <property type="evidence" value="ECO:0007669"/>
    <property type="project" value="InterPro"/>
</dbReference>
<comment type="caution">
    <text evidence="3">The sequence shown here is derived from an EMBL/GenBank/DDBJ whole genome shotgun (WGS) entry which is preliminary data.</text>
</comment>
<organism evidence="3 4">
    <name type="scientific">Albugo candida</name>
    <dbReference type="NCBI Taxonomy" id="65357"/>
    <lineage>
        <taxon>Eukaryota</taxon>
        <taxon>Sar</taxon>
        <taxon>Stramenopiles</taxon>
        <taxon>Oomycota</taxon>
        <taxon>Peronosporomycetes</taxon>
        <taxon>Albuginales</taxon>
        <taxon>Albuginaceae</taxon>
        <taxon>Albugo</taxon>
    </lineage>
</organism>
<protein>
    <submittedName>
        <fullName evidence="3">Uncharacterized protein</fullName>
    </submittedName>
</protein>
<dbReference type="InterPro" id="IPR026082">
    <property type="entry name" value="ABCA"/>
</dbReference>
<evidence type="ECO:0000256" key="2">
    <source>
        <dbReference type="ARBA" id="ARBA00022737"/>
    </source>
</evidence>
<reference evidence="3 4" key="1">
    <citation type="submission" date="2012-05" db="EMBL/GenBank/DDBJ databases">
        <title>Recombination and specialization in a pathogen metapopulation.</title>
        <authorList>
            <person name="Gardiner A."/>
            <person name="Kemen E."/>
            <person name="Schultz-Larsen T."/>
            <person name="MacLean D."/>
            <person name="Van Oosterhout C."/>
            <person name="Jones J.D.G."/>
        </authorList>
    </citation>
    <scope>NUCLEOTIDE SEQUENCE [LARGE SCALE GENOMIC DNA]</scope>
    <source>
        <strain evidence="3 4">Ac Nc2</strain>
    </source>
</reference>
<keyword evidence="1" id="KW-0813">Transport</keyword>
<name>A0A024G7U6_9STRA</name>
<evidence type="ECO:0000313" key="4">
    <source>
        <dbReference type="Proteomes" id="UP000053237"/>
    </source>
</evidence>
<dbReference type="GO" id="GO:0140359">
    <property type="term" value="F:ABC-type transporter activity"/>
    <property type="evidence" value="ECO:0007669"/>
    <property type="project" value="InterPro"/>
</dbReference>
<gene>
    <name evidence="3" type="ORF">BN9_034240</name>
</gene>
<dbReference type="OrthoDB" id="10255969at2759"/>
<keyword evidence="4" id="KW-1185">Reference proteome</keyword>
<evidence type="ECO:0000313" key="3">
    <source>
        <dbReference type="EMBL" id="CCI42640.1"/>
    </source>
</evidence>
<keyword evidence="2" id="KW-0677">Repeat</keyword>
<dbReference type="EMBL" id="CAIX01000037">
    <property type="protein sequence ID" value="CCI42640.1"/>
    <property type="molecule type" value="Genomic_DNA"/>
</dbReference>
<proteinExistence type="predicted"/>
<dbReference type="Proteomes" id="UP000053237">
    <property type="component" value="Unassembled WGS sequence"/>
</dbReference>
<dbReference type="PANTHER" id="PTHR19229:SF36">
    <property type="entry name" value="ATP-BINDING CASSETTE SUB-FAMILY A MEMBER 2"/>
    <property type="match status" value="1"/>
</dbReference>
<sequence>MAATRGAAFIGRYDLTIVSDRKCARSTLGYCQQFDALHDCLTVREKLQLYVRLKEYRSRYIPEFLEKKYRTSN</sequence>